<dbReference type="Proteomes" id="UP000800303">
    <property type="component" value="Unassembled WGS sequence"/>
</dbReference>
<dbReference type="RefSeq" id="WP_166274633.1">
    <property type="nucleotide sequence ID" value="NZ_JAAFGS010000004.1"/>
</dbReference>
<evidence type="ECO:0000313" key="1">
    <source>
        <dbReference type="EMBL" id="NGZ76111.1"/>
    </source>
</evidence>
<dbReference type="InterPro" id="IPR029044">
    <property type="entry name" value="Nucleotide-diphossugar_trans"/>
</dbReference>
<keyword evidence="1" id="KW-0808">Transferase</keyword>
<dbReference type="PANTHER" id="PTHR42866">
    <property type="entry name" value="3-DEOXY-MANNO-OCTULOSONATE CYTIDYLYLTRANSFERASE"/>
    <property type="match status" value="1"/>
</dbReference>
<dbReference type="Gene3D" id="3.90.550.10">
    <property type="entry name" value="Spore Coat Polysaccharide Biosynthesis Protein SpsA, Chain A"/>
    <property type="match status" value="1"/>
</dbReference>
<reference evidence="1 2" key="1">
    <citation type="submission" date="2020-01" db="EMBL/GenBank/DDBJ databases">
        <title>Polyphasic characterisation and genomic insights into a novel alkali tolerant bacterium VR-M41.</title>
        <authorList>
            <person name="Vemuluri V.R."/>
        </authorList>
    </citation>
    <scope>NUCLEOTIDE SEQUENCE [LARGE SCALE GENOMIC DNA]</scope>
    <source>
        <strain evidence="1 2">VR-M41</strain>
    </source>
</reference>
<dbReference type="InterPro" id="IPR003329">
    <property type="entry name" value="Cytidylyl_trans"/>
</dbReference>
<gene>
    <name evidence="1" type="ORF">GYN08_12355</name>
</gene>
<organism evidence="1 2">
    <name type="scientific">Saccharibacillus alkalitolerans</name>
    <dbReference type="NCBI Taxonomy" id="2705290"/>
    <lineage>
        <taxon>Bacteria</taxon>
        <taxon>Bacillati</taxon>
        <taxon>Bacillota</taxon>
        <taxon>Bacilli</taxon>
        <taxon>Bacillales</taxon>
        <taxon>Paenibacillaceae</taxon>
        <taxon>Saccharibacillus</taxon>
    </lineage>
</organism>
<protein>
    <submittedName>
        <fullName evidence="1">NTP transferase domain-containing protein</fullName>
    </submittedName>
</protein>
<name>A0ABX0F588_9BACL</name>
<dbReference type="GO" id="GO:0016740">
    <property type="term" value="F:transferase activity"/>
    <property type="evidence" value="ECO:0007669"/>
    <property type="project" value="UniProtKB-KW"/>
</dbReference>
<sequence>MVKKVAIIQARLSSSRLPAKVLKSLDGKTLIERVVEKTKQAQRLDEIWIATSTREEDDLLEMESSRLGVFCFRGSLENVLDRFYHAAVSSDADWVVRITADNPLTEPRFIDSGLDYAEKQGVDHVRFEPVPYGSGIEVIRRSALEKAFFHAQSDYEKEHVTPYILNNPAFNKAVLQPKQQELRRSDIIVTIDTFEQYVQSYKMFRHFNGAEVTLEQAIHYYEGLHRT</sequence>
<dbReference type="Pfam" id="PF02348">
    <property type="entry name" value="CTP_transf_3"/>
    <property type="match status" value="1"/>
</dbReference>
<dbReference type="PANTHER" id="PTHR42866:SF1">
    <property type="entry name" value="SPORE COAT POLYSACCHARIDE BIOSYNTHESIS PROTEIN SPSF"/>
    <property type="match status" value="1"/>
</dbReference>
<dbReference type="EMBL" id="JAAFGS010000004">
    <property type="protein sequence ID" value="NGZ76111.1"/>
    <property type="molecule type" value="Genomic_DNA"/>
</dbReference>
<evidence type="ECO:0000313" key="2">
    <source>
        <dbReference type="Proteomes" id="UP000800303"/>
    </source>
</evidence>
<keyword evidence="2" id="KW-1185">Reference proteome</keyword>
<dbReference type="SUPFAM" id="SSF53448">
    <property type="entry name" value="Nucleotide-diphospho-sugar transferases"/>
    <property type="match status" value="1"/>
</dbReference>
<proteinExistence type="predicted"/>
<comment type="caution">
    <text evidence="1">The sequence shown here is derived from an EMBL/GenBank/DDBJ whole genome shotgun (WGS) entry which is preliminary data.</text>
</comment>
<accession>A0ABX0F588</accession>